<keyword evidence="4 5" id="KW-0472">Membrane</keyword>
<feature type="transmembrane region" description="Helical" evidence="5">
    <location>
        <begin position="118"/>
        <end position="136"/>
    </location>
</feature>
<reference evidence="7 8" key="1">
    <citation type="submission" date="2024-01" db="EMBL/GenBank/DDBJ databases">
        <title>Maribacter spp. originated from different algae showed divergent polysaccharides utilization ability.</title>
        <authorList>
            <person name="Wang H."/>
            <person name="Wu Y."/>
        </authorList>
    </citation>
    <scope>NUCLEOTIDE SEQUENCE [LARGE SCALE GENOMIC DNA]</scope>
    <source>
        <strain evidence="7 8">PR1</strain>
    </source>
</reference>
<dbReference type="PANTHER" id="PTHR37422:SF17">
    <property type="entry name" value="O-ANTIGEN LIGASE"/>
    <property type="match status" value="1"/>
</dbReference>
<dbReference type="PANTHER" id="PTHR37422">
    <property type="entry name" value="TEICHURONIC ACID BIOSYNTHESIS PROTEIN TUAE"/>
    <property type="match status" value="1"/>
</dbReference>
<dbReference type="InterPro" id="IPR007016">
    <property type="entry name" value="O-antigen_ligase-rel_domated"/>
</dbReference>
<keyword evidence="2 5" id="KW-0812">Transmembrane</keyword>
<evidence type="ECO:0000259" key="6">
    <source>
        <dbReference type="Pfam" id="PF04932"/>
    </source>
</evidence>
<gene>
    <name evidence="7" type="ORF">V1I91_03815</name>
</gene>
<evidence type="ECO:0000256" key="3">
    <source>
        <dbReference type="ARBA" id="ARBA00022989"/>
    </source>
</evidence>
<sequence>MALKHNLSVYWPHEKLIDNLIYLSFLGIVVSYPFSININSMFIIASTGLVLLKYFKTGKVFFSYLYLFFFLLFLTRLGSLLYTEDINSGVRIMMRSMSLIAFPLILMLNDKALPRKTFLIKIFILATTFACVYCFLKNAIFLTNNDIPIQRWLDWRYNNYHLSRHLEFGPNYFSLLIVLNIIGAFFHRKLIPPFYLLCLVLQVLFIILLSSRGLLLFLAIFSTTYTIYLGFKRFKFLGLLFSIVILSLLFYTIFKTVPVLRQRFVKTYKELVVGDMEKNKVGGIVTRKKKINASINIIKENFFIGVGIGDVRNELTHQFKILNFQEGVEKWYDAHNQYLESFMASGIFGVICFLSIFVYCFRHALNIQDYHLLAVLILFLFFGLLESYIETHKGIVIFSLVLTYYVSNNKNGTSCQISQI</sequence>
<dbReference type="Proteomes" id="UP001356308">
    <property type="component" value="Unassembled WGS sequence"/>
</dbReference>
<evidence type="ECO:0000313" key="8">
    <source>
        <dbReference type="Proteomes" id="UP001356308"/>
    </source>
</evidence>
<evidence type="ECO:0000256" key="2">
    <source>
        <dbReference type="ARBA" id="ARBA00022692"/>
    </source>
</evidence>
<protein>
    <submittedName>
        <fullName evidence="7">O-antigen ligase family protein</fullName>
    </submittedName>
</protein>
<dbReference type="InterPro" id="IPR051533">
    <property type="entry name" value="WaaL-like"/>
</dbReference>
<feature type="transmembrane region" description="Helical" evidence="5">
    <location>
        <begin position="370"/>
        <end position="389"/>
    </location>
</feature>
<name>A0ABU7IQK8_9FLAO</name>
<dbReference type="RefSeq" id="WP_272650010.1">
    <property type="nucleotide sequence ID" value="NZ_JAZDDG010000002.1"/>
</dbReference>
<evidence type="ECO:0000313" key="7">
    <source>
        <dbReference type="EMBL" id="MEE1975180.1"/>
    </source>
</evidence>
<proteinExistence type="predicted"/>
<feature type="transmembrane region" description="Helical" evidence="5">
    <location>
        <begin position="20"/>
        <end position="52"/>
    </location>
</feature>
<evidence type="ECO:0000256" key="1">
    <source>
        <dbReference type="ARBA" id="ARBA00004141"/>
    </source>
</evidence>
<feature type="transmembrane region" description="Helical" evidence="5">
    <location>
        <begin position="342"/>
        <end position="364"/>
    </location>
</feature>
<evidence type="ECO:0000256" key="4">
    <source>
        <dbReference type="ARBA" id="ARBA00023136"/>
    </source>
</evidence>
<dbReference type="Pfam" id="PF04932">
    <property type="entry name" value="Wzy_C"/>
    <property type="match status" value="1"/>
</dbReference>
<keyword evidence="7" id="KW-0436">Ligase</keyword>
<keyword evidence="3 5" id="KW-1133">Transmembrane helix</keyword>
<dbReference type="EMBL" id="JAZDDG010000002">
    <property type="protein sequence ID" value="MEE1975180.1"/>
    <property type="molecule type" value="Genomic_DNA"/>
</dbReference>
<evidence type="ECO:0000256" key="5">
    <source>
        <dbReference type="SAM" id="Phobius"/>
    </source>
</evidence>
<keyword evidence="8" id="KW-1185">Reference proteome</keyword>
<feature type="transmembrane region" description="Helical" evidence="5">
    <location>
        <begin position="168"/>
        <end position="187"/>
    </location>
</feature>
<feature type="transmembrane region" description="Helical" evidence="5">
    <location>
        <begin position="64"/>
        <end position="82"/>
    </location>
</feature>
<dbReference type="GO" id="GO:0016874">
    <property type="term" value="F:ligase activity"/>
    <property type="evidence" value="ECO:0007669"/>
    <property type="project" value="UniProtKB-KW"/>
</dbReference>
<organism evidence="7 8">
    <name type="scientific">Maribacter cobaltidurans</name>
    <dbReference type="NCBI Taxonomy" id="1178778"/>
    <lineage>
        <taxon>Bacteria</taxon>
        <taxon>Pseudomonadati</taxon>
        <taxon>Bacteroidota</taxon>
        <taxon>Flavobacteriia</taxon>
        <taxon>Flavobacteriales</taxon>
        <taxon>Flavobacteriaceae</taxon>
        <taxon>Maribacter</taxon>
    </lineage>
</organism>
<accession>A0ABU7IQK8</accession>
<feature type="domain" description="O-antigen ligase-related" evidence="6">
    <location>
        <begin position="198"/>
        <end position="354"/>
    </location>
</feature>
<feature type="transmembrane region" description="Helical" evidence="5">
    <location>
        <begin position="234"/>
        <end position="254"/>
    </location>
</feature>
<comment type="caution">
    <text evidence="7">The sequence shown here is derived from an EMBL/GenBank/DDBJ whole genome shotgun (WGS) entry which is preliminary data.</text>
</comment>
<feature type="transmembrane region" description="Helical" evidence="5">
    <location>
        <begin position="194"/>
        <end position="222"/>
    </location>
</feature>
<feature type="transmembrane region" description="Helical" evidence="5">
    <location>
        <begin position="88"/>
        <end position="106"/>
    </location>
</feature>
<comment type="subcellular location">
    <subcellularLocation>
        <location evidence="1">Membrane</location>
        <topology evidence="1">Multi-pass membrane protein</topology>
    </subcellularLocation>
</comment>